<dbReference type="NCBIfam" id="TIGR04138">
    <property type="entry name" value="Plancto_Ver_chp"/>
    <property type="match status" value="1"/>
</dbReference>
<protein>
    <submittedName>
        <fullName evidence="1">Repeat protein (TIGR04138 family)</fullName>
    </submittedName>
</protein>
<dbReference type="EMBL" id="JAUSVL010000001">
    <property type="protein sequence ID" value="MDQ0290246.1"/>
    <property type="molecule type" value="Genomic_DNA"/>
</dbReference>
<comment type="caution">
    <text evidence="1">The sequence shown here is derived from an EMBL/GenBank/DDBJ whole genome shotgun (WGS) entry which is preliminary data.</text>
</comment>
<organism evidence="1 2">
    <name type="scientific">Oligosphaera ethanolica</name>
    <dbReference type="NCBI Taxonomy" id="760260"/>
    <lineage>
        <taxon>Bacteria</taxon>
        <taxon>Pseudomonadati</taxon>
        <taxon>Lentisphaerota</taxon>
        <taxon>Oligosphaeria</taxon>
        <taxon>Oligosphaerales</taxon>
        <taxon>Oligosphaeraceae</taxon>
        <taxon>Oligosphaera</taxon>
    </lineage>
</organism>
<dbReference type="AlphaFoldDB" id="A0AAE4AP15"/>
<name>A0AAE4AP15_9BACT</name>
<gene>
    <name evidence="1" type="ORF">J3R75_002353</name>
</gene>
<proteinExistence type="predicted"/>
<evidence type="ECO:0000313" key="2">
    <source>
        <dbReference type="Proteomes" id="UP001238163"/>
    </source>
</evidence>
<reference evidence="1" key="1">
    <citation type="submission" date="2023-07" db="EMBL/GenBank/DDBJ databases">
        <title>Genomic Encyclopedia of Type Strains, Phase IV (KMG-IV): sequencing the most valuable type-strain genomes for metagenomic binning, comparative biology and taxonomic classification.</title>
        <authorList>
            <person name="Goeker M."/>
        </authorList>
    </citation>
    <scope>NUCLEOTIDE SEQUENCE</scope>
    <source>
        <strain evidence="1">DSM 24202</strain>
    </source>
</reference>
<dbReference type="InterPro" id="IPR026406">
    <property type="entry name" value="Ver/Plancto_CHP"/>
</dbReference>
<evidence type="ECO:0000313" key="1">
    <source>
        <dbReference type="EMBL" id="MDQ0290246.1"/>
    </source>
</evidence>
<dbReference type="RefSeq" id="WP_307261658.1">
    <property type="nucleotide sequence ID" value="NZ_JAUSVL010000001.1"/>
</dbReference>
<keyword evidence="2" id="KW-1185">Reference proteome</keyword>
<accession>A0AAE4AP15</accession>
<dbReference type="Proteomes" id="UP001238163">
    <property type="component" value="Unassembled WGS sequence"/>
</dbReference>
<sequence>MESDEHRARLQQVLAKDRRFPVEAYLFIEEVVSRATQELRSKGETGIAKHISGQELLMIAKKLLLQKYGPLAIDVLESWNVTRSDDFGDIVFNLADVGLLGTSPNDAKSDFADVFDFTAAFVEPFVARGPKPQLPLLDVN</sequence>